<keyword evidence="3 7" id="KW-0812">Transmembrane</keyword>
<comment type="similarity">
    <text evidence="2">Belongs to the ZIP transporter (TC 2.A.5) family.</text>
</comment>
<evidence type="ECO:0000313" key="10">
    <source>
        <dbReference type="RefSeq" id="XP_012945688.1"/>
    </source>
</evidence>
<feature type="region of interest" description="Disordered" evidence="6">
    <location>
        <begin position="502"/>
        <end position="536"/>
    </location>
</feature>
<accession>A0ABM1ADN4</accession>
<comment type="subcellular location">
    <subcellularLocation>
        <location evidence="1">Membrane</location>
        <topology evidence="1">Multi-pass membrane protein</topology>
    </subcellularLocation>
</comment>
<keyword evidence="8" id="KW-0732">Signal</keyword>
<dbReference type="GeneID" id="101858988"/>
<feature type="transmembrane region" description="Helical" evidence="7">
    <location>
        <begin position="608"/>
        <end position="628"/>
    </location>
</feature>
<proteinExistence type="inferred from homology"/>
<evidence type="ECO:0000256" key="4">
    <source>
        <dbReference type="ARBA" id="ARBA00022989"/>
    </source>
</evidence>
<evidence type="ECO:0000256" key="7">
    <source>
        <dbReference type="SAM" id="Phobius"/>
    </source>
</evidence>
<reference evidence="10 11" key="1">
    <citation type="submission" date="2025-05" db="UniProtKB">
        <authorList>
            <consortium name="RefSeq"/>
        </authorList>
    </citation>
    <scope>IDENTIFICATION</scope>
</reference>
<gene>
    <name evidence="10 11" type="primary">LOC101858988</name>
</gene>
<feature type="compositionally biased region" description="Basic residues" evidence="6">
    <location>
        <begin position="520"/>
        <end position="535"/>
    </location>
</feature>
<feature type="transmembrane region" description="Helical" evidence="7">
    <location>
        <begin position="634"/>
        <end position="652"/>
    </location>
</feature>
<evidence type="ECO:0000256" key="5">
    <source>
        <dbReference type="ARBA" id="ARBA00023136"/>
    </source>
</evidence>
<feature type="transmembrane region" description="Helical" evidence="7">
    <location>
        <begin position="361"/>
        <end position="383"/>
    </location>
</feature>
<evidence type="ECO:0000256" key="3">
    <source>
        <dbReference type="ARBA" id="ARBA00022692"/>
    </source>
</evidence>
<feature type="transmembrane region" description="Helical" evidence="7">
    <location>
        <begin position="276"/>
        <end position="298"/>
    </location>
</feature>
<dbReference type="RefSeq" id="XP_035829278.1">
    <property type="nucleotide sequence ID" value="XM_035973385.1"/>
</dbReference>
<feature type="chain" id="PRO_5045021922" evidence="8">
    <location>
        <begin position="22"/>
        <end position="702"/>
    </location>
</feature>
<keyword evidence="4 7" id="KW-1133">Transmembrane helix</keyword>
<evidence type="ECO:0000256" key="1">
    <source>
        <dbReference type="ARBA" id="ARBA00004141"/>
    </source>
</evidence>
<evidence type="ECO:0000313" key="9">
    <source>
        <dbReference type="Proteomes" id="UP000694888"/>
    </source>
</evidence>
<evidence type="ECO:0000256" key="2">
    <source>
        <dbReference type="ARBA" id="ARBA00006939"/>
    </source>
</evidence>
<organism evidence="9 10">
    <name type="scientific">Aplysia californica</name>
    <name type="common">California sea hare</name>
    <dbReference type="NCBI Taxonomy" id="6500"/>
    <lineage>
        <taxon>Eukaryota</taxon>
        <taxon>Metazoa</taxon>
        <taxon>Spiralia</taxon>
        <taxon>Lophotrochozoa</taxon>
        <taxon>Mollusca</taxon>
        <taxon>Gastropoda</taxon>
        <taxon>Heterobranchia</taxon>
        <taxon>Euthyneura</taxon>
        <taxon>Tectipleura</taxon>
        <taxon>Aplysiida</taxon>
        <taxon>Aplysioidea</taxon>
        <taxon>Aplysiidae</taxon>
        <taxon>Aplysia</taxon>
    </lineage>
</organism>
<dbReference type="PANTHER" id="PTHR12191:SF37">
    <property type="entry name" value="ZINC TRANSPORTER FOI"/>
    <property type="match status" value="1"/>
</dbReference>
<keyword evidence="9" id="KW-1185">Reference proteome</keyword>
<feature type="transmembrane region" description="Helical" evidence="7">
    <location>
        <begin position="673"/>
        <end position="693"/>
    </location>
</feature>
<dbReference type="Proteomes" id="UP000694888">
    <property type="component" value="Unplaced"/>
</dbReference>
<sequence length="702" mass="75611">MSPSLSLTTLTVHTMTLLVVGLCPGSCFLHDGLTLTHSDDFSGIDNLTEWHVHIHMDNNVSEMFNVSVAAVTLQESYFFISQLFQKYGRPNSLEQASLAALMDHLGIGSGAGHSHDAGTTSDHKHDPSADHQHDHGSDHQHDPSADHQHDPSADHQHDHGSDHQHDHGQGDDSATSEDKERFPRSVPTHHVHNTHQECLSLSDMLHAFHLAPKSGLTTVQFAYLCPALIYQLDSDVCQHHRHHTGDPHDHGTDDHHAEGEAAVSPTFDLAAIPAKVWGFSCVAVLIISLVGLLGVAVIPIMQKVFYNHMLQFLVALAVGALAGDALLHLLPHSIMASSGHSHSHGDKGGGDDHSTAAWKGLSALGGILFFFITERLLTIYTIIKRNRKSNKQQRKKRCEQYCDIESDKKAVGSKMSHRQNSDEGCDRTVMMVHPNKDVDESSFQALKSYADAAHEEFLHQCDDTDDATSPMTDVSVTDALRARAGDHGADTELMELSLAAGENGHSHTHGHHSPALGHGGHSHGGHGGHGGHGHSHSVPNSVAAVAWMVILGDGIHNFSDGLAIGAAFASSITGGFSTSVAVFCHELPHEIGDFAVLLRAGMSAKQAILYNCLSSLLCFLGMLIGVAIGNISSASLWIFAVVGGMFLYIALVDMLPEMSSMDTQKGENPFLHLLFQVLGIVLGSGIMLLIALYEHDIKTALD</sequence>
<dbReference type="PANTHER" id="PTHR12191">
    <property type="entry name" value="SOLUTE CARRIER FAMILY 39"/>
    <property type="match status" value="1"/>
</dbReference>
<dbReference type="InterPro" id="IPR003689">
    <property type="entry name" value="ZIP"/>
</dbReference>
<feature type="compositionally biased region" description="Basic and acidic residues" evidence="6">
    <location>
        <begin position="113"/>
        <end position="183"/>
    </location>
</feature>
<dbReference type="RefSeq" id="XP_012945688.1">
    <property type="nucleotide sequence ID" value="XM_013090234.2"/>
</dbReference>
<feature type="signal peptide" evidence="8">
    <location>
        <begin position="1"/>
        <end position="21"/>
    </location>
</feature>
<evidence type="ECO:0000313" key="11">
    <source>
        <dbReference type="RefSeq" id="XP_035829278.1"/>
    </source>
</evidence>
<feature type="region of interest" description="Disordered" evidence="6">
    <location>
        <begin position="110"/>
        <end position="193"/>
    </location>
</feature>
<evidence type="ECO:0000256" key="8">
    <source>
        <dbReference type="SAM" id="SignalP"/>
    </source>
</evidence>
<feature type="transmembrane region" description="Helical" evidence="7">
    <location>
        <begin position="310"/>
        <end position="330"/>
    </location>
</feature>
<dbReference type="InterPro" id="IPR050799">
    <property type="entry name" value="ZIP_Transporter"/>
</dbReference>
<dbReference type="Pfam" id="PF02535">
    <property type="entry name" value="Zip"/>
    <property type="match status" value="1"/>
</dbReference>
<evidence type="ECO:0000256" key="6">
    <source>
        <dbReference type="SAM" id="MobiDB-lite"/>
    </source>
</evidence>
<name>A0ABM1ADN4_APLCA</name>
<protein>
    <submittedName>
        <fullName evidence="11">Zinc transporter ZIP10 isoform X1</fullName>
    </submittedName>
    <submittedName>
        <fullName evidence="10">Zinc transporter ZIP10 isoform X2</fullName>
    </submittedName>
</protein>
<keyword evidence="5 7" id="KW-0472">Membrane</keyword>